<protein>
    <recommendedName>
        <fullName evidence="4">Zinc ribbon domain-containing protein</fullName>
    </recommendedName>
</protein>
<keyword evidence="1" id="KW-0472">Membrane</keyword>
<name>A1SX73_PSYIN</name>
<dbReference type="KEGG" id="pin:Ping_2349"/>
<evidence type="ECO:0008006" key="4">
    <source>
        <dbReference type="Google" id="ProtNLM"/>
    </source>
</evidence>
<keyword evidence="1" id="KW-1133">Transmembrane helix</keyword>
<dbReference type="RefSeq" id="WP_011770648.1">
    <property type="nucleotide sequence ID" value="NC_008709.1"/>
</dbReference>
<proteinExistence type="predicted"/>
<dbReference type="HOGENOM" id="CLU_1093106_0_0_6"/>
<evidence type="ECO:0000313" key="2">
    <source>
        <dbReference type="EMBL" id="ABM04088.1"/>
    </source>
</evidence>
<dbReference type="Proteomes" id="UP000000639">
    <property type="component" value="Chromosome"/>
</dbReference>
<gene>
    <name evidence="2" type="ordered locus">Ping_2349</name>
</gene>
<feature type="transmembrane region" description="Helical" evidence="1">
    <location>
        <begin position="82"/>
        <end position="104"/>
    </location>
</feature>
<dbReference type="AlphaFoldDB" id="A1SX73"/>
<evidence type="ECO:0000256" key="1">
    <source>
        <dbReference type="SAM" id="Phobius"/>
    </source>
</evidence>
<keyword evidence="3" id="KW-1185">Reference proteome</keyword>
<dbReference type="EMBL" id="CP000510">
    <property type="protein sequence ID" value="ABM04088.1"/>
    <property type="molecule type" value="Genomic_DNA"/>
</dbReference>
<evidence type="ECO:0000313" key="3">
    <source>
        <dbReference type="Proteomes" id="UP000000639"/>
    </source>
</evidence>
<dbReference type="STRING" id="357804.Ping_2349"/>
<dbReference type="eggNOG" id="ENOG502ZC4V">
    <property type="taxonomic scope" value="Bacteria"/>
</dbReference>
<reference evidence="2 3" key="1">
    <citation type="submission" date="2007-01" db="EMBL/GenBank/DDBJ databases">
        <title>Complete sequence of Psychromonas ingrahamii 37.</title>
        <authorList>
            <consortium name="US DOE Joint Genome Institute"/>
            <person name="Copeland A."/>
            <person name="Lucas S."/>
            <person name="Lapidus A."/>
            <person name="Barry K."/>
            <person name="Detter J.C."/>
            <person name="Glavina del Rio T."/>
            <person name="Hammon N."/>
            <person name="Israni S."/>
            <person name="Dalin E."/>
            <person name="Tice H."/>
            <person name="Pitluck S."/>
            <person name="Thompson L.S."/>
            <person name="Brettin T."/>
            <person name="Bruce D."/>
            <person name="Han C."/>
            <person name="Tapia R."/>
            <person name="Schmutz J."/>
            <person name="Larimer F."/>
            <person name="Land M."/>
            <person name="Hauser L."/>
            <person name="Kyrpides N."/>
            <person name="Ivanova N."/>
            <person name="Staley J."/>
            <person name="Richardson P."/>
        </authorList>
    </citation>
    <scope>NUCLEOTIDE SEQUENCE [LARGE SCALE GENOMIC DNA]</scope>
    <source>
        <strain evidence="2 3">37</strain>
    </source>
</reference>
<organism evidence="2 3">
    <name type="scientific">Psychromonas ingrahamii (strain DSM 17664 / CCUG 51855 / 37)</name>
    <dbReference type="NCBI Taxonomy" id="357804"/>
    <lineage>
        <taxon>Bacteria</taxon>
        <taxon>Pseudomonadati</taxon>
        <taxon>Pseudomonadota</taxon>
        <taxon>Gammaproteobacteria</taxon>
        <taxon>Alteromonadales</taxon>
        <taxon>Psychromonadaceae</taxon>
        <taxon>Psychromonas</taxon>
    </lineage>
</organism>
<keyword evidence="1" id="KW-0812">Transmembrane</keyword>
<feature type="transmembrane region" description="Helical" evidence="1">
    <location>
        <begin position="220"/>
        <end position="245"/>
    </location>
</feature>
<accession>A1SX73</accession>
<sequence length="253" mass="28960">MTTHYLVCPNCHYQRNEYDKPVHKDVCPACGIVYSKWSAQNSSASRMDNRDQEIEDKDTISVWESIKAQFLSVPYQVDRNTFYGRVLAFCVCFIWGWSFILGGIDWQSIGGSFLHNINLPFHEFGHLLFMPLGRFWSILGGSLFQILLPLLILLGFSLHQKDNFGASIMLWWCGQNFIDISPYIADAQVRALPLILNKGEQSHDWGNLLTMTGNLQHTQAIANISFSIGCLLIFVSYIWSAYLLIQQKKVLQQ</sequence>
<feature type="transmembrane region" description="Helical" evidence="1">
    <location>
        <begin position="135"/>
        <end position="156"/>
    </location>
</feature>